<keyword evidence="6" id="KW-0732">Signal</keyword>
<dbReference type="EMBL" id="LSRQ01002640">
    <property type="protein sequence ID" value="OAY73645.1"/>
    <property type="molecule type" value="Genomic_DNA"/>
</dbReference>
<feature type="domain" description="GH18" evidence="7">
    <location>
        <begin position="302"/>
        <end position="576"/>
    </location>
</feature>
<dbReference type="PROSITE" id="PS01095">
    <property type="entry name" value="GH18_1"/>
    <property type="match status" value="2"/>
</dbReference>
<evidence type="ECO:0000256" key="6">
    <source>
        <dbReference type="SAM" id="SignalP"/>
    </source>
</evidence>
<reference evidence="8 9" key="1">
    <citation type="journal article" date="2016" name="DNA Res.">
        <title>The draft genome of MD-2 pineapple using hybrid error correction of long reads.</title>
        <authorList>
            <person name="Redwan R.M."/>
            <person name="Saidin A."/>
            <person name="Kumar S.V."/>
        </authorList>
    </citation>
    <scope>NUCLEOTIDE SEQUENCE [LARGE SCALE GENOMIC DNA]</scope>
    <source>
        <strain evidence="9">cv. MD2</strain>
        <tissue evidence="8">Leaf</tissue>
    </source>
</reference>
<protein>
    <submittedName>
        <fullName evidence="8">Chitinase 2</fullName>
    </submittedName>
</protein>
<proteinExistence type="inferred from homology"/>
<comment type="similarity">
    <text evidence="4">Belongs to the glycosyl hydrolase 18 family.</text>
</comment>
<gene>
    <name evidence="8" type="ORF">ACMD2_25675</name>
</gene>
<dbReference type="PANTHER" id="PTHR46476:SF13">
    <property type="entry name" value="2, PUTATIVE, EXPRESSED-RELATED"/>
    <property type="match status" value="1"/>
</dbReference>
<feature type="signal peptide" evidence="6">
    <location>
        <begin position="1"/>
        <end position="23"/>
    </location>
</feature>
<dbReference type="Proteomes" id="UP000092600">
    <property type="component" value="Unassembled WGS sequence"/>
</dbReference>
<keyword evidence="5" id="KW-1133">Transmembrane helix</keyword>
<feature type="domain" description="GH18" evidence="7">
    <location>
        <begin position="27"/>
        <end position="302"/>
    </location>
</feature>
<dbReference type="PANTHER" id="PTHR46476">
    <property type="entry name" value="CHITINASE 2-LIKE"/>
    <property type="match status" value="1"/>
</dbReference>
<feature type="transmembrane region" description="Helical" evidence="5">
    <location>
        <begin position="276"/>
        <end position="296"/>
    </location>
</feature>
<evidence type="ECO:0000259" key="7">
    <source>
        <dbReference type="PROSITE" id="PS51910"/>
    </source>
</evidence>
<dbReference type="SUPFAM" id="SSF51445">
    <property type="entry name" value="(Trans)glycosidases"/>
    <property type="match status" value="2"/>
</dbReference>
<feature type="chain" id="PRO_5008508300" evidence="6">
    <location>
        <begin position="24"/>
        <end position="576"/>
    </location>
</feature>
<dbReference type="InterPro" id="IPR017853">
    <property type="entry name" value="GH"/>
</dbReference>
<dbReference type="InterPro" id="IPR001223">
    <property type="entry name" value="Glyco_hydro18_cat"/>
</dbReference>
<dbReference type="PRINTS" id="PR00551">
    <property type="entry name" value="2SGLOBULIN"/>
</dbReference>
<dbReference type="PROSITE" id="PS51910">
    <property type="entry name" value="GH18_2"/>
    <property type="match status" value="2"/>
</dbReference>
<sequence length="576" mass="62085">MIPSKLSSLLLALLPLLAPTASAGNSNLFREYIGAQSRGVKFSDVPINPDVKFHFLLAFALDYTTGSSPMPTNGQFIPFWDTTNLTPSAVAAIKQSNPNVKVAVSLGGYSVGGGPPANFTPSSIDSWVGNAVSSLTSMIQQYNLDGIDVDYENFLADPDTFTECIGQLITTLKNKGVISFASIAPYDDLDLQSHYQALWANYSGVIDYVNFQFYGYPLSTTVDQYVSHYKAQQANYNGGSILASFNTDNSTDYTSKYVSVQTALSACQSLQAAGNLFGIFLFTLLLALLPLLAPMASAGNSNLFREYIGAQSRGVKFSDVPINPDVEFHFLLAFALDYTTGSSPTPTNGQFIPFWDTTNLTPSAVAAIKQSNPNVNVAVSLGGYSVGGGPPANFTPSSIDSWVGNAVSSLTSMIQQYNLDGIDIDYENFLADPDTFTECIGQLITTLKNNGVISFASIAPYDDPDIQSHYQALWASYSGVIDYVNFQFYGYDSSTTVDQYVSYYNAQQANYNGGSILASFNTDNNPQFVSVQTALSACQSLQAMGNLFGIFVWSADNSLSEGFTYEEQAEALLANA</sequence>
<dbReference type="InterPro" id="IPR001579">
    <property type="entry name" value="Glyco_hydro_18_chit_AS"/>
</dbReference>
<evidence type="ECO:0000313" key="9">
    <source>
        <dbReference type="Proteomes" id="UP000092600"/>
    </source>
</evidence>
<keyword evidence="2 3" id="KW-0326">Glycosidase</keyword>
<accession>A0A199VA30</accession>
<dbReference type="InterPro" id="IPR000677">
    <property type="entry name" value="Chitinase-like"/>
</dbReference>
<name>A0A199VA30_ANACO</name>
<dbReference type="Gene3D" id="3.20.20.80">
    <property type="entry name" value="Glycosidases"/>
    <property type="match status" value="2"/>
</dbReference>
<keyword evidence="5" id="KW-0472">Membrane</keyword>
<dbReference type="GO" id="GO:0005975">
    <property type="term" value="P:carbohydrate metabolic process"/>
    <property type="evidence" value="ECO:0007669"/>
    <property type="project" value="InterPro"/>
</dbReference>
<evidence type="ECO:0000256" key="5">
    <source>
        <dbReference type="SAM" id="Phobius"/>
    </source>
</evidence>
<evidence type="ECO:0000256" key="3">
    <source>
        <dbReference type="RuleBase" id="RU000489"/>
    </source>
</evidence>
<dbReference type="GO" id="GO:0004553">
    <property type="term" value="F:hydrolase activity, hydrolyzing O-glycosyl compounds"/>
    <property type="evidence" value="ECO:0007669"/>
    <property type="project" value="InterPro"/>
</dbReference>
<dbReference type="CDD" id="cd06544">
    <property type="entry name" value="GH18_narbonin"/>
    <property type="match status" value="2"/>
</dbReference>
<evidence type="ECO:0000313" key="8">
    <source>
        <dbReference type="EMBL" id="OAY73645.1"/>
    </source>
</evidence>
<evidence type="ECO:0000256" key="1">
    <source>
        <dbReference type="ARBA" id="ARBA00022801"/>
    </source>
</evidence>
<dbReference type="Pfam" id="PF00704">
    <property type="entry name" value="Glyco_hydro_18"/>
    <property type="match status" value="2"/>
</dbReference>
<comment type="caution">
    <text evidence="8">The sequence shown here is derived from an EMBL/GenBank/DDBJ whole genome shotgun (WGS) entry which is preliminary data.</text>
</comment>
<dbReference type="AlphaFoldDB" id="A0A199VA30"/>
<evidence type="ECO:0000256" key="4">
    <source>
        <dbReference type="RuleBase" id="RU004453"/>
    </source>
</evidence>
<dbReference type="STRING" id="4615.A0A199VA30"/>
<evidence type="ECO:0000256" key="2">
    <source>
        <dbReference type="ARBA" id="ARBA00023295"/>
    </source>
</evidence>
<keyword evidence="1 3" id="KW-0378">Hydrolase</keyword>
<organism evidence="8 9">
    <name type="scientific">Ananas comosus</name>
    <name type="common">Pineapple</name>
    <name type="synonym">Ananas ananas</name>
    <dbReference type="NCBI Taxonomy" id="4615"/>
    <lineage>
        <taxon>Eukaryota</taxon>
        <taxon>Viridiplantae</taxon>
        <taxon>Streptophyta</taxon>
        <taxon>Embryophyta</taxon>
        <taxon>Tracheophyta</taxon>
        <taxon>Spermatophyta</taxon>
        <taxon>Magnoliopsida</taxon>
        <taxon>Liliopsida</taxon>
        <taxon>Poales</taxon>
        <taxon>Bromeliaceae</taxon>
        <taxon>Bromelioideae</taxon>
        <taxon>Ananas</taxon>
    </lineage>
</organism>
<feature type="non-terminal residue" evidence="8">
    <location>
        <position position="576"/>
    </location>
</feature>
<keyword evidence="5" id="KW-0812">Transmembrane</keyword>